<evidence type="ECO:0000256" key="1">
    <source>
        <dbReference type="SAM" id="MobiDB-lite"/>
    </source>
</evidence>
<feature type="transmembrane region" description="Helical" evidence="2">
    <location>
        <begin position="1051"/>
        <end position="1070"/>
    </location>
</feature>
<feature type="region of interest" description="Disordered" evidence="1">
    <location>
        <begin position="28"/>
        <end position="76"/>
    </location>
</feature>
<protein>
    <recommendedName>
        <fullName evidence="6">Bacterial repeat domain-containing protein</fullName>
    </recommendedName>
</protein>
<accession>A0A9D1T8T9</accession>
<gene>
    <name evidence="4" type="ORF">IAC80_04995</name>
</gene>
<organism evidence="4 5">
    <name type="scientific">Candidatus Merdiplasma excrementigallinarum</name>
    <dbReference type="NCBI Taxonomy" id="2840864"/>
    <lineage>
        <taxon>Bacteria</taxon>
        <taxon>Bacillati</taxon>
        <taxon>Bacillota</taxon>
        <taxon>Clostridia</taxon>
        <taxon>Lachnospirales</taxon>
        <taxon>Lachnospiraceae</taxon>
        <taxon>Lachnospiraceae incertae sedis</taxon>
        <taxon>Candidatus Merdiplasma</taxon>
    </lineage>
</organism>
<proteinExistence type="predicted"/>
<reference evidence="4" key="1">
    <citation type="submission" date="2020-10" db="EMBL/GenBank/DDBJ databases">
        <authorList>
            <person name="Gilroy R."/>
        </authorList>
    </citation>
    <scope>NUCLEOTIDE SEQUENCE</scope>
    <source>
        <strain evidence="4">ChiBcec6-7307</strain>
    </source>
</reference>
<evidence type="ECO:0000313" key="4">
    <source>
        <dbReference type="EMBL" id="HIV23278.1"/>
    </source>
</evidence>
<evidence type="ECO:0000313" key="5">
    <source>
        <dbReference type="Proteomes" id="UP000886889"/>
    </source>
</evidence>
<feature type="signal peptide" evidence="3">
    <location>
        <begin position="1"/>
        <end position="29"/>
    </location>
</feature>
<dbReference type="AlphaFoldDB" id="A0A9D1T8T9"/>
<feature type="region of interest" description="Disordered" evidence="1">
    <location>
        <begin position="952"/>
        <end position="1046"/>
    </location>
</feature>
<reference evidence="4" key="2">
    <citation type="journal article" date="2021" name="PeerJ">
        <title>Extensive microbial diversity within the chicken gut microbiome revealed by metagenomics and culture.</title>
        <authorList>
            <person name="Gilroy R."/>
            <person name="Ravi A."/>
            <person name="Getino M."/>
            <person name="Pursley I."/>
            <person name="Horton D.L."/>
            <person name="Alikhan N.F."/>
            <person name="Baker D."/>
            <person name="Gharbi K."/>
            <person name="Hall N."/>
            <person name="Watson M."/>
            <person name="Adriaenssens E.M."/>
            <person name="Foster-Nyarko E."/>
            <person name="Jarju S."/>
            <person name="Secka A."/>
            <person name="Antonio M."/>
            <person name="Oren A."/>
            <person name="Chaudhuri R.R."/>
            <person name="La Ragione R."/>
            <person name="Hildebrand F."/>
            <person name="Pallen M.J."/>
        </authorList>
    </citation>
    <scope>NUCLEOTIDE SEQUENCE</scope>
    <source>
        <strain evidence="4">ChiBcec6-7307</strain>
    </source>
</reference>
<feature type="chain" id="PRO_5039600082" description="Bacterial repeat domain-containing protein" evidence="3">
    <location>
        <begin position="30"/>
        <end position="1077"/>
    </location>
</feature>
<sequence length="1077" mass="117778">MRRKALFKKLLAVGLAATFALSSVSGALATEEPGTEPTTEAVSEVDTEAATEETTEASDEAATEAETEAVSETPAAVETAEYGVETLDEKGAPETRTVYVELFDAKDYDRYYAGEVSVTVVAWNGEEYVDVNTLSIMDGYQAVNVTDDGLAYLEYDYLYLEVLPVETPPATRDITVFYETEDGQSLGTQTITIAADLYNLSSSELQVPEGYNLAEAGDINVSGLDKITVVVRPIQSATTSINVWMYDANDLSVVYCDGVTVEVNVIERDEAKYVDADDLPMMEGYTTADATDDGLIPYDESGYLIIFVTPIETPSTTRDITVCYETEDGQSLGTQTITIEADLYNLSSSELQVPEGYELAETGDINVSGLDKITVVVRPVPQNTRPIEITYFDVETEKQVGDTVTIYIPADSNRIDVRELDIPDGYEYAEAYWPYVYLEEEDTWYTFHVRKVEAPSQVEVTVEYVDIENDNQLVGTETVMVDAQENNVNTSVLTNIPEGYELVWNGDLQIMDGRAYAEVRKEAATKVVGVNYYDSENNVQVKESTVTVEADAIHVNTSLLTDVPAGYELVWTGDLEIMDGWIYAEVRKVADTKVVGVNYYDSENNVQVKESTVTVEADAIHVNTSLLTDVPEGYELVWTGDLEIMDGWIYAEVRKVTTKTVGVNYYSFEEDRQIAESSVTVDADAVHVNTSLLTDVPEGYELVWTGDLQIMDGWVFAEVRKAVMTVNVRYYIEAEDKYIDGAPLTVSKDTTYINTTTLTDVPEGYEIVWLGDEPIRDGVVTVEIRAIETTKEVAVKYYIEAEDRTIDGQSVKADKDATYINTSILKDVPNGYELVWTGDLPIENDTVVVEIRAKKLDVDFVIADSSMGSFADTAYAGMTTVSFTDLEASTGTQYGIPAVKAAEGYVFIGWKDSTGAILWDAAKTTFEVVPGMGTYMEGAANGTLVLTAQFAPAETEPESTAPTEPETTPATEPESTVPTEPESTVPEESETPVSEPETTVDEPTDDGWDDGEEEETQAAGTETNESETKAAADAAEASADGSVKTGDETPLGLYASIMVLAAAVIIGVLAKVRRAQR</sequence>
<feature type="compositionally biased region" description="Acidic residues" evidence="1">
    <location>
        <begin position="998"/>
        <end position="1016"/>
    </location>
</feature>
<keyword evidence="3" id="KW-0732">Signal</keyword>
<evidence type="ECO:0008006" key="6">
    <source>
        <dbReference type="Google" id="ProtNLM"/>
    </source>
</evidence>
<feature type="compositionally biased region" description="Low complexity" evidence="1">
    <location>
        <begin position="1031"/>
        <end position="1040"/>
    </location>
</feature>
<evidence type="ECO:0000256" key="3">
    <source>
        <dbReference type="SAM" id="SignalP"/>
    </source>
</evidence>
<evidence type="ECO:0000256" key="2">
    <source>
        <dbReference type="SAM" id="Phobius"/>
    </source>
</evidence>
<feature type="compositionally biased region" description="Low complexity" evidence="1">
    <location>
        <begin position="30"/>
        <end position="42"/>
    </location>
</feature>
<keyword evidence="2" id="KW-1133">Transmembrane helix</keyword>
<dbReference type="EMBL" id="DVOS01000043">
    <property type="protein sequence ID" value="HIV23278.1"/>
    <property type="molecule type" value="Genomic_DNA"/>
</dbReference>
<keyword evidence="2" id="KW-0812">Transmembrane</keyword>
<feature type="compositionally biased region" description="Low complexity" evidence="1">
    <location>
        <begin position="952"/>
        <end position="984"/>
    </location>
</feature>
<feature type="compositionally biased region" description="Acidic residues" evidence="1">
    <location>
        <begin position="43"/>
        <end position="69"/>
    </location>
</feature>
<keyword evidence="2" id="KW-0472">Membrane</keyword>
<dbReference type="Proteomes" id="UP000886889">
    <property type="component" value="Unassembled WGS sequence"/>
</dbReference>
<name>A0A9D1T8T9_9FIRM</name>
<comment type="caution">
    <text evidence="4">The sequence shown here is derived from an EMBL/GenBank/DDBJ whole genome shotgun (WGS) entry which is preliminary data.</text>
</comment>